<dbReference type="InterPro" id="IPR015252">
    <property type="entry name" value="BRCA2_hlx"/>
</dbReference>
<feature type="domain" description="Breast cancer type 2 susceptibility protein helical" evidence="8">
    <location>
        <begin position="432"/>
        <end position="489"/>
    </location>
</feature>
<dbReference type="GO" id="GO:0003677">
    <property type="term" value="F:DNA binding"/>
    <property type="evidence" value="ECO:0007669"/>
    <property type="project" value="UniProtKB-KW"/>
</dbReference>
<reference evidence="9" key="1">
    <citation type="journal article" date="2022" name="Front. Genet.">
        <title>Chromosome-Scale Assembly of the Dendrobium nobile Genome Provides Insights Into the Molecular Mechanism of the Biosynthesis of the Medicinal Active Ingredient of Dendrobium.</title>
        <authorList>
            <person name="Xu Q."/>
            <person name="Niu S.-C."/>
            <person name="Li K.-L."/>
            <person name="Zheng P.-J."/>
            <person name="Zhang X.-J."/>
            <person name="Jia Y."/>
            <person name="Liu Y."/>
            <person name="Niu Y.-X."/>
            <person name="Yu L.-H."/>
            <person name="Chen D.-F."/>
            <person name="Zhang G.-Q."/>
        </authorList>
    </citation>
    <scope>NUCLEOTIDE SEQUENCE</scope>
    <source>
        <tissue evidence="9">Leaf</tissue>
    </source>
</reference>
<dbReference type="Pfam" id="PF09103">
    <property type="entry name" value="BRCA-2_OB1"/>
    <property type="match status" value="1"/>
</dbReference>
<dbReference type="EMBL" id="JAGYWB010000015">
    <property type="protein sequence ID" value="KAI0497263.1"/>
    <property type="molecule type" value="Genomic_DNA"/>
</dbReference>
<dbReference type="PANTHER" id="PTHR11289">
    <property type="entry name" value="BREAST CANCER TYPE 2 SUSCEPTIBILITY PROTEIN BRCA2"/>
    <property type="match status" value="1"/>
</dbReference>
<dbReference type="PROSITE" id="PS50138">
    <property type="entry name" value="BRCA2_REPEAT"/>
    <property type="match status" value="3"/>
</dbReference>
<comment type="caution">
    <text evidence="9">The sequence shown here is derived from an EMBL/GenBank/DDBJ whole genome shotgun (WGS) entry which is preliminary data.</text>
</comment>
<evidence type="ECO:0000256" key="2">
    <source>
        <dbReference type="ARBA" id="ARBA00022763"/>
    </source>
</evidence>
<evidence type="ECO:0000256" key="6">
    <source>
        <dbReference type="SAM" id="MobiDB-lite"/>
    </source>
</evidence>
<protein>
    <submittedName>
        <fullName evidence="9">Uncharacterized protein</fullName>
    </submittedName>
</protein>
<dbReference type="InterPro" id="IPR015525">
    <property type="entry name" value="BRCA2"/>
</dbReference>
<feature type="region of interest" description="Disordered" evidence="6">
    <location>
        <begin position="244"/>
        <end position="272"/>
    </location>
</feature>
<dbReference type="Proteomes" id="UP000829196">
    <property type="component" value="Unassembled WGS sequence"/>
</dbReference>
<proteinExistence type="predicted"/>
<keyword evidence="3" id="KW-0238">DNA-binding</keyword>
<dbReference type="InterPro" id="IPR036315">
    <property type="entry name" value="BRCA2_hlx_sf"/>
</dbReference>
<dbReference type="InterPro" id="IPR002093">
    <property type="entry name" value="BRCA2_repeat"/>
</dbReference>
<dbReference type="SUPFAM" id="SSF81872">
    <property type="entry name" value="BRCA2 helical domain"/>
    <property type="match status" value="1"/>
</dbReference>
<keyword evidence="5" id="KW-0234">DNA repair</keyword>
<evidence type="ECO:0000259" key="8">
    <source>
        <dbReference type="Pfam" id="PF09169"/>
    </source>
</evidence>
<dbReference type="GO" id="GO:0000724">
    <property type="term" value="P:double-strand break repair via homologous recombination"/>
    <property type="evidence" value="ECO:0007669"/>
    <property type="project" value="InterPro"/>
</dbReference>
<evidence type="ECO:0000256" key="4">
    <source>
        <dbReference type="ARBA" id="ARBA00023172"/>
    </source>
</evidence>
<dbReference type="PANTHER" id="PTHR11289:SF0">
    <property type="entry name" value="BREAST CANCER TYPE 2 SUSCEPTIBILITY PROTEIN"/>
    <property type="match status" value="1"/>
</dbReference>
<dbReference type="InterPro" id="IPR012340">
    <property type="entry name" value="NA-bd_OB-fold"/>
</dbReference>
<dbReference type="Pfam" id="PF00634">
    <property type="entry name" value="BRCA2"/>
    <property type="match status" value="2"/>
</dbReference>
<evidence type="ECO:0000256" key="3">
    <source>
        <dbReference type="ARBA" id="ARBA00023125"/>
    </source>
</evidence>
<organism evidence="9 10">
    <name type="scientific">Dendrobium nobile</name>
    <name type="common">Orchid</name>
    <dbReference type="NCBI Taxonomy" id="94219"/>
    <lineage>
        <taxon>Eukaryota</taxon>
        <taxon>Viridiplantae</taxon>
        <taxon>Streptophyta</taxon>
        <taxon>Embryophyta</taxon>
        <taxon>Tracheophyta</taxon>
        <taxon>Spermatophyta</taxon>
        <taxon>Magnoliopsida</taxon>
        <taxon>Liliopsida</taxon>
        <taxon>Asparagales</taxon>
        <taxon>Orchidaceae</taxon>
        <taxon>Epidendroideae</taxon>
        <taxon>Malaxideae</taxon>
        <taxon>Dendrobiinae</taxon>
        <taxon>Dendrobium</taxon>
    </lineage>
</organism>
<evidence type="ECO:0000256" key="1">
    <source>
        <dbReference type="ARBA" id="ARBA00022737"/>
    </source>
</evidence>
<dbReference type="GO" id="GO:0006355">
    <property type="term" value="P:regulation of DNA-templated transcription"/>
    <property type="evidence" value="ECO:0007669"/>
    <property type="project" value="TreeGrafter"/>
</dbReference>
<keyword evidence="2" id="KW-0227">DNA damage</keyword>
<dbReference type="SUPFAM" id="SSF50249">
    <property type="entry name" value="Nucleic acid-binding proteins"/>
    <property type="match status" value="3"/>
</dbReference>
<dbReference type="Gene3D" id="2.40.50.140">
    <property type="entry name" value="Nucleic acid-binding proteins"/>
    <property type="match status" value="4"/>
</dbReference>
<keyword evidence="10" id="KW-1185">Reference proteome</keyword>
<name>A0A8T3ALW4_DENNO</name>
<feature type="domain" description="BRCA2 OB1" evidence="7">
    <location>
        <begin position="494"/>
        <end position="629"/>
    </location>
</feature>
<dbReference type="SUPFAM" id="SSF81878">
    <property type="entry name" value="BRCA2 tower domain"/>
    <property type="match status" value="1"/>
</dbReference>
<evidence type="ECO:0000313" key="10">
    <source>
        <dbReference type="Proteomes" id="UP000829196"/>
    </source>
</evidence>
<accession>A0A8T3ALW4</accession>
<dbReference type="CDD" id="cd04493">
    <property type="entry name" value="BRCA2DBD_OB1"/>
    <property type="match status" value="1"/>
</dbReference>
<dbReference type="Pfam" id="PF09169">
    <property type="entry name" value="BRCA-2_helical"/>
    <property type="match status" value="1"/>
</dbReference>
<feature type="region of interest" description="Disordered" evidence="6">
    <location>
        <begin position="319"/>
        <end position="338"/>
    </location>
</feature>
<sequence>MMDLMFHVEQTTWLSNKSSFLDQQLAIPPKPGGVGGDKGTGGAMFSTGSGRTLSVQQSSIQKARSLLEEGNVADEASRGSECFPMFRTGSGKSVQVRESSIKKAATLLEVTNDKEGNLVCKDALPDHSMHELRGTRWSRSACPPVKFHTAGGQSISISADALKHARNLLNDLESEAIEDEAKENTLSYSTYETNKINNESSCSVKRVGNLHDGIFMNKAVFEISSSVKQFCSPRMAPITSSSFPNHVASKHDHHSSNNDSCSKPPNKELSTAHTKVPYSRMIRASSSVQGEFVDISNYANSSMKNKSWINGKKKRLGMESSSSFKKPRTSKFTTPLNNSSSSLAATVEAALPSSSVNCCCRTRVSSRYPFQGQRKKLKEFFGAPPGRTIMFENIPDRVRCMTPDNAEKYRFRDTCSSIEFGPEAFKEMLLQSGALLADISEKWVVNHYKWIVWKLACLERCYPCEAIGKFLTVSNVLEELKYRYEREVNYGHRSALRKILDGDVSPSSMMILCVSAIRSHSGLRTDEVLGLSDLHEYGNKVIGVGCKDAVKIELTDGWYSLDTTLDGYLSKLLLAGKLFVGQKIRVCGATLCGWVEPISPLEASNSVSLVLHINGAYRAHWADSLGFCKGIGVPLAFRCIKGGGGKVPRTLVGIMRLYPILYKERLPDGGSIVRSEKLEKKILQLNSRRRSDIAEDIISELEDAPVNFNDNEEGAKLFRILESSAEPEVLMAGMSLEQLTSFSSYQAKQEALRQADLHKKIEKALEEAGLGSRDVTPFMRVRVIGLTRTDSSRKSRPREGMITIWNPTEKQKLELVEGQIYSVSWLAPFCGRSDFLYLQSRGLSSEWVCLPAADSEKYESFFIPRKSVSLSNLGEVPLTSEFDISAVVVYVGEAYLSGCQRKQWIFVTDGSECICNSLTEDEHDSLLAISFCSPILDNDSLAPINQCLSGNAVGFCNLIKRARDRNNDLWVAEATENSTYSINCNISGGSHLKGAADSALKWAKTSSMALKKLEEKVLSITGDHGV</sequence>
<dbReference type="OrthoDB" id="21095at2759"/>
<dbReference type="SMR" id="A0A8T3ALW4"/>
<dbReference type="InterPro" id="IPR015187">
    <property type="entry name" value="BRCA2_OB_1"/>
</dbReference>
<keyword evidence="4" id="KW-0233">DNA recombination</keyword>
<evidence type="ECO:0000256" key="5">
    <source>
        <dbReference type="ARBA" id="ARBA00023204"/>
    </source>
</evidence>
<dbReference type="FunFam" id="2.40.50.140:FF:000262">
    <property type="entry name" value="Protein BREAST CANCER SUSCEPTIBILITY 2 homolog B"/>
    <property type="match status" value="1"/>
</dbReference>
<evidence type="ECO:0000313" key="9">
    <source>
        <dbReference type="EMBL" id="KAI0497263.1"/>
    </source>
</evidence>
<keyword evidence="1" id="KW-0677">Repeat</keyword>
<evidence type="ECO:0000259" key="7">
    <source>
        <dbReference type="Pfam" id="PF09103"/>
    </source>
</evidence>
<gene>
    <name evidence="9" type="ORF">KFK09_020486</name>
</gene>
<dbReference type="AlphaFoldDB" id="A0A8T3ALW4"/>